<feature type="region of interest" description="Disordered" evidence="1">
    <location>
        <begin position="93"/>
        <end position="129"/>
    </location>
</feature>
<dbReference type="GO" id="GO:0007005">
    <property type="term" value="P:mitochondrion organization"/>
    <property type="evidence" value="ECO:0007669"/>
    <property type="project" value="TreeGrafter"/>
</dbReference>
<accession>A0A8T9CAX8</accession>
<protein>
    <submittedName>
        <fullName evidence="2">Pentatricopeptide repeat-containing protein</fullName>
    </submittedName>
</protein>
<feature type="compositionally biased region" description="Basic and acidic residues" evidence="1">
    <location>
        <begin position="113"/>
        <end position="123"/>
    </location>
</feature>
<dbReference type="InterPro" id="IPR051114">
    <property type="entry name" value="Mito_RNA_Proc_CCM1"/>
</dbReference>
<dbReference type="AlphaFoldDB" id="A0A8T9CAX8"/>
<dbReference type="Pfam" id="PF01535">
    <property type="entry name" value="PPR"/>
    <property type="match status" value="2"/>
</dbReference>
<gene>
    <name evidence="2" type="ORF">LSUE1_G003138</name>
</gene>
<evidence type="ECO:0000313" key="2">
    <source>
        <dbReference type="EMBL" id="TVY82456.1"/>
    </source>
</evidence>
<proteinExistence type="predicted"/>
<dbReference type="GO" id="GO:0003729">
    <property type="term" value="F:mRNA binding"/>
    <property type="evidence" value="ECO:0007669"/>
    <property type="project" value="TreeGrafter"/>
</dbReference>
<dbReference type="Gene3D" id="1.25.40.10">
    <property type="entry name" value="Tetratricopeptide repeat domain"/>
    <property type="match status" value="2"/>
</dbReference>
<dbReference type="OrthoDB" id="1908178at2759"/>
<organism evidence="2 3">
    <name type="scientific">Lachnellula suecica</name>
    <dbReference type="NCBI Taxonomy" id="602035"/>
    <lineage>
        <taxon>Eukaryota</taxon>
        <taxon>Fungi</taxon>
        <taxon>Dikarya</taxon>
        <taxon>Ascomycota</taxon>
        <taxon>Pezizomycotina</taxon>
        <taxon>Leotiomycetes</taxon>
        <taxon>Helotiales</taxon>
        <taxon>Lachnaceae</taxon>
        <taxon>Lachnellula</taxon>
    </lineage>
</organism>
<sequence>MSFFCSSTPSKASNIVSKVVPRQVLPFLYPAESLQCLNPRSRRGARRQLPLQMISTTTQGLEAWFIKSLASAGQCHKHHPKILHPITFFSSQRPDLSGKRKPAHNVAFRRQQSTRDTDGKAEGSKGGQKLTRQELLDLVDQYDGDTPTDQVPLFEIPNLYQPSNGPHVTVSDKPEDEWPPPHYTWPADAETKIRLAEFESAVDATDLSEDPDDLYQIYRTLPGPRAPYLPAPLRAKFLRHLYTVEQKDEVSMLRYLSVVDDLKNSAIPLNIVEWNSAISFAARYVTRSSEIEVEAALHMFKEMEHVAGIRANGTTFNILFDVASKAGKFTLAEMIYKEMNSRALEHDRYHHVSLIHYQGLQRNGDGARAAYRTLVESCEIVDTVVLNAMISALILSSEPNSAENIYERMKHIHLNRDSDTPLPTRSFLAQREITRVLKRLAKRSKFNKRKRDAFQNKAIVAPDLQTYRILVNYFATKAGDLNKTATLLQEMRWFKVPLHGALFLALFKGFSLHGGIRYTHWSEHRLESVWNAYSFAVKRGEDNLHTSQWMAVWILRAFAKCSGKARTAAVWADIKAQWQPNEMELEFVLTRLRPLMEGPDAAHMKHDWLLGTL</sequence>
<dbReference type="PANTHER" id="PTHR47934:SF6">
    <property type="entry name" value="MITOCHONDRIAL GROUP I INTRON SPLICING FACTOR CCM1-RELATED"/>
    <property type="match status" value="1"/>
</dbReference>
<dbReference type="Proteomes" id="UP000469558">
    <property type="component" value="Unassembled WGS sequence"/>
</dbReference>
<dbReference type="InterPro" id="IPR002885">
    <property type="entry name" value="PPR_rpt"/>
</dbReference>
<keyword evidence="3" id="KW-1185">Reference proteome</keyword>
<dbReference type="PANTHER" id="PTHR47934">
    <property type="entry name" value="PENTATRICOPEPTIDE REPEAT-CONTAINING PROTEIN PET309, MITOCHONDRIAL"/>
    <property type="match status" value="1"/>
</dbReference>
<dbReference type="NCBIfam" id="TIGR00756">
    <property type="entry name" value="PPR"/>
    <property type="match status" value="1"/>
</dbReference>
<name>A0A8T9CAX8_9HELO</name>
<dbReference type="InterPro" id="IPR011990">
    <property type="entry name" value="TPR-like_helical_dom_sf"/>
</dbReference>
<dbReference type="GO" id="GO:0006396">
    <property type="term" value="P:RNA processing"/>
    <property type="evidence" value="ECO:0007669"/>
    <property type="project" value="TreeGrafter"/>
</dbReference>
<dbReference type="GO" id="GO:0005739">
    <property type="term" value="C:mitochondrion"/>
    <property type="evidence" value="ECO:0007669"/>
    <property type="project" value="TreeGrafter"/>
</dbReference>
<comment type="caution">
    <text evidence="2">The sequence shown here is derived from an EMBL/GenBank/DDBJ whole genome shotgun (WGS) entry which is preliminary data.</text>
</comment>
<evidence type="ECO:0000313" key="3">
    <source>
        <dbReference type="Proteomes" id="UP000469558"/>
    </source>
</evidence>
<dbReference type="EMBL" id="QGMK01000315">
    <property type="protein sequence ID" value="TVY82456.1"/>
    <property type="molecule type" value="Genomic_DNA"/>
</dbReference>
<reference evidence="2 3" key="1">
    <citation type="submission" date="2018-05" db="EMBL/GenBank/DDBJ databases">
        <title>Genome sequencing and assembly of the regulated plant pathogen Lachnellula willkommii and related sister species for the development of diagnostic species identification markers.</title>
        <authorList>
            <person name="Giroux E."/>
            <person name="Bilodeau G."/>
        </authorList>
    </citation>
    <scope>NUCLEOTIDE SEQUENCE [LARGE SCALE GENOMIC DNA]</scope>
    <source>
        <strain evidence="2 3">CBS 268.59</strain>
    </source>
</reference>
<evidence type="ECO:0000256" key="1">
    <source>
        <dbReference type="SAM" id="MobiDB-lite"/>
    </source>
</evidence>